<dbReference type="RefSeq" id="WP_338453780.1">
    <property type="nucleotide sequence ID" value="NZ_CP133271.1"/>
</dbReference>
<keyword evidence="1" id="KW-0614">Plasmid</keyword>
<protein>
    <recommendedName>
        <fullName evidence="3">Transposase</fullName>
    </recommendedName>
</protein>
<name>A0ABZ2C9L5_9PROT</name>
<evidence type="ECO:0008006" key="3">
    <source>
        <dbReference type="Google" id="ProtNLM"/>
    </source>
</evidence>
<organism evidence="1 2">
    <name type="scientific">Candidatus Bealeia paramacronuclearis</name>
    <dbReference type="NCBI Taxonomy" id="1921001"/>
    <lineage>
        <taxon>Bacteria</taxon>
        <taxon>Pseudomonadati</taxon>
        <taxon>Pseudomonadota</taxon>
        <taxon>Alphaproteobacteria</taxon>
        <taxon>Holosporales</taxon>
        <taxon>Holosporaceae</taxon>
        <taxon>Candidatus Bealeia</taxon>
    </lineage>
</organism>
<evidence type="ECO:0000313" key="1">
    <source>
        <dbReference type="EMBL" id="WVX67802.1"/>
    </source>
</evidence>
<proteinExistence type="predicted"/>
<evidence type="ECO:0000313" key="2">
    <source>
        <dbReference type="Proteomes" id="UP001330434"/>
    </source>
</evidence>
<gene>
    <name evidence="1" type="ORF">Bealeia1_02021</name>
</gene>
<accession>A0ABZ2C9L5</accession>
<keyword evidence="2" id="KW-1185">Reference proteome</keyword>
<sequence>MVFDNDVISAQLAFENVLIDCFSRFMATIAIWRMITIADISAPRLMRKQIPKRDDSEFLRLLVDFEFIRGL</sequence>
<reference evidence="1 2" key="1">
    <citation type="journal article" date="2024" name="Environ. Microbiol.">
        <title>Novel evolutionary insights on the interactions of the Holosporales (Alphaproteobacteria) with eukaryotic hosts from comparative genomics.</title>
        <authorList>
            <person name="Giovannini M."/>
            <person name="Petroni G."/>
            <person name="Castelli M."/>
        </authorList>
    </citation>
    <scope>NUCLEOTIDE SEQUENCE [LARGE SCALE GENOMIC DNA]</scope>
    <source>
        <strain evidence="1 2">US_Bl 15I1</strain>
    </source>
</reference>
<dbReference type="Proteomes" id="UP001330434">
    <property type="component" value="Plasmid pBealeia1"/>
</dbReference>
<geneLocation type="plasmid" evidence="1 2">
    <name>pBealeia1</name>
</geneLocation>
<dbReference type="EMBL" id="CP133271">
    <property type="protein sequence ID" value="WVX67802.1"/>
    <property type="molecule type" value="Genomic_DNA"/>
</dbReference>